<keyword evidence="4" id="KW-1185">Reference proteome</keyword>
<organism evidence="3 4">
    <name type="scientific">Glycine soja</name>
    <name type="common">Wild soybean</name>
    <dbReference type="NCBI Taxonomy" id="3848"/>
    <lineage>
        <taxon>Eukaryota</taxon>
        <taxon>Viridiplantae</taxon>
        <taxon>Streptophyta</taxon>
        <taxon>Embryophyta</taxon>
        <taxon>Tracheophyta</taxon>
        <taxon>Spermatophyta</taxon>
        <taxon>Magnoliopsida</taxon>
        <taxon>eudicotyledons</taxon>
        <taxon>Gunneridae</taxon>
        <taxon>Pentapetalae</taxon>
        <taxon>rosids</taxon>
        <taxon>fabids</taxon>
        <taxon>Fabales</taxon>
        <taxon>Fabaceae</taxon>
        <taxon>Papilionoideae</taxon>
        <taxon>50 kb inversion clade</taxon>
        <taxon>NPAAA clade</taxon>
        <taxon>indigoferoid/millettioid clade</taxon>
        <taxon>Phaseoleae</taxon>
        <taxon>Glycine</taxon>
        <taxon>Glycine subgen. Soja</taxon>
    </lineage>
</organism>
<feature type="signal peptide" evidence="2">
    <location>
        <begin position="1"/>
        <end position="28"/>
    </location>
</feature>
<protein>
    <submittedName>
        <fullName evidence="3">Uncharacterized protein</fullName>
    </submittedName>
</protein>
<evidence type="ECO:0000313" key="3">
    <source>
        <dbReference type="EMBL" id="RZB79091.1"/>
    </source>
</evidence>
<dbReference type="PANTHER" id="PTHR36893:SF1">
    <property type="entry name" value="BULB-TYPE LECTIN DOMAIN-CONTAINING PROTEIN"/>
    <property type="match status" value="1"/>
</dbReference>
<dbReference type="AlphaFoldDB" id="A0A445HZ36"/>
<evidence type="ECO:0000313" key="4">
    <source>
        <dbReference type="Proteomes" id="UP000289340"/>
    </source>
</evidence>
<sequence length="994" mass="111846">MHATMSMFHLICGIWGLLSVSFCTVVDCASCCHPYQFFQQSNRRFEQKTDTFWKFSEEADRWVEVQLPCDLMISGSDGECGKVKNRKKESLDQEHGFDDKKTRLDRKEAKIVAGPLDVVLMPLRKRISLNKMSETSVWVTGESGSIYERFWNGLEWVFAPHDLPISAGHAVAVFIINQMILALSESGNLYEMHLQLGETSQPVWVEFSYTLNQITDNDQEKNSLILMKSGVVSDDGTRGYFCTKNGTLVELDAVESPRWTNHGQPAGANVAAIAVVASKREVVYTISSAGDLYEYDRKSKPSWKKHIWQEKTAKVSPLLPSKGCILHGLSGDHSESLFLLTKEGTLVERRLHQRKWKWVVHGSPEHQTLTSITLALQDESSETFISLFFPTSTGSVFEYQMPKQLGTVPNNQFPGAWGSHEHPLHAKAARGIAGLPLQVGRILFALDDGRLAELHLAGLGGETSGPSVPQNFRRKASTKYVWTILDVPESEGWNAEYCTEERGPRNCMAGTKDESNDSGISSVTGRRKQSQAQNYYLLLGTSGEPNKSSEEYNLPDDWIRSNFRLRLLYEGKSFFLITNDGLVFEYVCIENVWVWLRHDSSSTMNGIVGSYNGSLFMADTFGSLFLREWSDNEIAWRNCTAMRKGRSIVGGQPWDRLPGKARRATTEDSIFFVSKNGRLLQFMVYMREFKWKDCKNPQNVKVASIVDQELFRENIVFVTGRNGRLYQYNKVTDLWHEHYQSQHLILSEFPGTVISPSTKSLSGSLFMLSREGGLVEYQWNTWYGWNWVEHGTPYKGVILVGSPGPSFEGNQLLLIGSDGNVHLRYMDKNAWKWKDCGFPSMGNKIGEAHIGGGVHEEKPVRIDENCASGLNKDQDNLADLNLNCEPKVASTRPIPFSEGSVIFELRDGRLTSSLMAVGRITTCRGDRMDLVTDHWHSKQFMLGKLLDCISIVIILSAISYMPEALDVQTHILVNNLPLPEAEIGSSVQLKSPGR</sequence>
<dbReference type="Proteomes" id="UP000289340">
    <property type="component" value="Chromosome 11"/>
</dbReference>
<dbReference type="Gene3D" id="2.120.10.70">
    <property type="entry name" value="Fucose-specific lectin"/>
    <property type="match status" value="1"/>
</dbReference>
<proteinExistence type="predicted"/>
<dbReference type="PANTHER" id="PTHR36893">
    <property type="entry name" value="OS01G0275950 PROTEIN"/>
    <property type="match status" value="1"/>
</dbReference>
<evidence type="ECO:0000256" key="2">
    <source>
        <dbReference type="SAM" id="SignalP"/>
    </source>
</evidence>
<gene>
    <name evidence="3" type="ORF">D0Y65_029448</name>
</gene>
<feature type="compositionally biased region" description="Polar residues" evidence="1">
    <location>
        <begin position="517"/>
        <end position="528"/>
    </location>
</feature>
<comment type="caution">
    <text evidence="3">The sequence shown here is derived from an EMBL/GenBank/DDBJ whole genome shotgun (WGS) entry which is preliminary data.</text>
</comment>
<feature type="chain" id="PRO_5019535215" evidence="2">
    <location>
        <begin position="29"/>
        <end position="994"/>
    </location>
</feature>
<name>A0A445HZ36_GLYSO</name>
<reference evidence="3 4" key="1">
    <citation type="submission" date="2018-09" db="EMBL/GenBank/DDBJ databases">
        <title>A high-quality reference genome of wild soybean provides a powerful tool to mine soybean genomes.</title>
        <authorList>
            <person name="Xie M."/>
            <person name="Chung C.Y.L."/>
            <person name="Li M.-W."/>
            <person name="Wong F.-L."/>
            <person name="Chan T.-F."/>
            <person name="Lam H.-M."/>
        </authorList>
    </citation>
    <scope>NUCLEOTIDE SEQUENCE [LARGE SCALE GENOMIC DNA]</scope>
    <source>
        <strain evidence="4">cv. W05</strain>
        <tissue evidence="3">Hypocotyl of etiolated seedlings</tissue>
    </source>
</reference>
<feature type="region of interest" description="Disordered" evidence="1">
    <location>
        <begin position="506"/>
        <end position="528"/>
    </location>
</feature>
<dbReference type="EMBL" id="QZWG01000011">
    <property type="protein sequence ID" value="RZB79091.1"/>
    <property type="molecule type" value="Genomic_DNA"/>
</dbReference>
<keyword evidence="2" id="KW-0732">Signal</keyword>
<dbReference type="Gene3D" id="2.130.10.10">
    <property type="entry name" value="YVTN repeat-like/Quinoprotein amine dehydrogenase"/>
    <property type="match status" value="1"/>
</dbReference>
<dbReference type="SUPFAM" id="SSF89372">
    <property type="entry name" value="Fucose-specific lectin"/>
    <property type="match status" value="2"/>
</dbReference>
<dbReference type="InterPro" id="IPR015943">
    <property type="entry name" value="WD40/YVTN_repeat-like_dom_sf"/>
</dbReference>
<accession>A0A445HZ36</accession>
<evidence type="ECO:0000256" key="1">
    <source>
        <dbReference type="SAM" id="MobiDB-lite"/>
    </source>
</evidence>